<dbReference type="Gene3D" id="2.20.70.10">
    <property type="match status" value="3"/>
</dbReference>
<proteinExistence type="predicted"/>
<feature type="compositionally biased region" description="Pro residues" evidence="3">
    <location>
        <begin position="222"/>
        <end position="237"/>
    </location>
</feature>
<dbReference type="InterPro" id="IPR036517">
    <property type="entry name" value="FF_domain_sf"/>
</dbReference>
<dbReference type="Pfam" id="PF23517">
    <property type="entry name" value="WW_TCERG1"/>
    <property type="match status" value="1"/>
</dbReference>
<dbReference type="FunFam" id="1.10.10.440:FF:000006">
    <property type="entry name" value="Transcription elongation regulator 1 (CA150)"/>
    <property type="match status" value="1"/>
</dbReference>
<dbReference type="OrthoDB" id="63972at2759"/>
<feature type="compositionally biased region" description="Low complexity" evidence="3">
    <location>
        <begin position="166"/>
        <end position="200"/>
    </location>
</feature>
<feature type="domain" description="FF" evidence="5">
    <location>
        <begin position="829"/>
        <end position="882"/>
    </location>
</feature>
<evidence type="ECO:0000313" key="7">
    <source>
        <dbReference type="RefSeq" id="XP_031574967.1"/>
    </source>
</evidence>
<reference evidence="7" key="1">
    <citation type="submission" date="2025-08" db="UniProtKB">
        <authorList>
            <consortium name="RefSeq"/>
        </authorList>
    </citation>
    <scope>IDENTIFICATION</scope>
    <source>
        <tissue evidence="7">Tentacle</tissue>
    </source>
</reference>
<dbReference type="GO" id="GO:0070063">
    <property type="term" value="F:RNA polymerase binding"/>
    <property type="evidence" value="ECO:0007669"/>
    <property type="project" value="InterPro"/>
</dbReference>
<dbReference type="FunFam" id="1.10.10.440:FF:000005">
    <property type="entry name" value="Transcription elongation regulator 1 (CA150)"/>
    <property type="match status" value="1"/>
</dbReference>
<dbReference type="FunFam" id="1.10.10.440:FF:000001">
    <property type="entry name" value="Transcription elongation regulator 1 like"/>
    <property type="match status" value="1"/>
</dbReference>
<feature type="compositionally biased region" description="Basic and acidic residues" evidence="3">
    <location>
        <begin position="750"/>
        <end position="761"/>
    </location>
</feature>
<dbReference type="RefSeq" id="XP_031574967.1">
    <property type="nucleotide sequence ID" value="XM_031719107.1"/>
</dbReference>
<feature type="compositionally biased region" description="Gly residues" evidence="3">
    <location>
        <begin position="28"/>
        <end position="38"/>
    </location>
</feature>
<dbReference type="PANTHER" id="PTHR15377">
    <property type="entry name" value="TRANSCRIPTION ELONGATION REGULATOR 1"/>
    <property type="match status" value="1"/>
</dbReference>
<feature type="coiled-coil region" evidence="2">
    <location>
        <begin position="881"/>
        <end position="912"/>
    </location>
</feature>
<dbReference type="PROSITE" id="PS50020">
    <property type="entry name" value="WW_DOMAIN_2"/>
    <property type="match status" value="3"/>
</dbReference>
<dbReference type="AlphaFoldDB" id="A0A6P8J5J5"/>
<feature type="region of interest" description="Disordered" evidence="3">
    <location>
        <begin position="113"/>
        <end position="510"/>
    </location>
</feature>
<protein>
    <submittedName>
        <fullName evidence="7">Transcription elongation regulator 1-like</fullName>
    </submittedName>
</protein>
<evidence type="ECO:0000256" key="1">
    <source>
        <dbReference type="ARBA" id="ARBA00022737"/>
    </source>
</evidence>
<dbReference type="InterPro" id="IPR002713">
    <property type="entry name" value="FF_domain"/>
</dbReference>
<name>A0A6P8J5J5_ACTTE</name>
<keyword evidence="1" id="KW-0677">Repeat</keyword>
<evidence type="ECO:0000259" key="4">
    <source>
        <dbReference type="PROSITE" id="PS50020"/>
    </source>
</evidence>
<dbReference type="FunCoup" id="A0A6P8J5J5">
    <property type="interactions" value="3334"/>
</dbReference>
<gene>
    <name evidence="7" type="primary">LOC116308607</name>
</gene>
<feature type="compositionally biased region" description="Basic and acidic residues" evidence="3">
    <location>
        <begin position="672"/>
        <end position="690"/>
    </location>
</feature>
<feature type="region of interest" description="Disordered" evidence="3">
    <location>
        <begin position="729"/>
        <end position="827"/>
    </location>
</feature>
<dbReference type="GeneID" id="116308607"/>
<dbReference type="GO" id="GO:0003712">
    <property type="term" value="F:transcription coregulator activity"/>
    <property type="evidence" value="ECO:0007669"/>
    <property type="project" value="TreeGrafter"/>
</dbReference>
<dbReference type="InterPro" id="IPR001202">
    <property type="entry name" value="WW_dom"/>
</dbReference>
<dbReference type="SMART" id="SM00441">
    <property type="entry name" value="FF"/>
    <property type="match status" value="6"/>
</dbReference>
<evidence type="ECO:0000256" key="3">
    <source>
        <dbReference type="SAM" id="MobiDB-lite"/>
    </source>
</evidence>
<dbReference type="SUPFAM" id="SSF51045">
    <property type="entry name" value="WW domain"/>
    <property type="match status" value="3"/>
</dbReference>
<feature type="compositionally biased region" description="Pro residues" evidence="3">
    <location>
        <begin position="121"/>
        <end position="132"/>
    </location>
</feature>
<dbReference type="GO" id="GO:0005634">
    <property type="term" value="C:nucleus"/>
    <property type="evidence" value="ECO:0007669"/>
    <property type="project" value="TreeGrafter"/>
</dbReference>
<dbReference type="PROSITE" id="PS01159">
    <property type="entry name" value="WW_DOMAIN_1"/>
    <property type="match status" value="1"/>
</dbReference>
<dbReference type="KEGG" id="aten:116308607"/>
<feature type="coiled-coil region" evidence="2">
    <location>
        <begin position="1013"/>
        <end position="1059"/>
    </location>
</feature>
<evidence type="ECO:0000259" key="5">
    <source>
        <dbReference type="PROSITE" id="PS51676"/>
    </source>
</evidence>
<dbReference type="SUPFAM" id="SSF81698">
    <property type="entry name" value="FF domain"/>
    <property type="match status" value="5"/>
</dbReference>
<feature type="domain" description="WW" evidence="4">
    <location>
        <begin position="93"/>
        <end position="120"/>
    </location>
</feature>
<feature type="domain" description="FF" evidence="5">
    <location>
        <begin position="1122"/>
        <end position="1180"/>
    </location>
</feature>
<dbReference type="PANTHER" id="PTHR15377:SF3">
    <property type="entry name" value="WW DOMAIN-CONTAINING PROTEIN"/>
    <property type="match status" value="1"/>
</dbReference>
<dbReference type="Pfam" id="PF01846">
    <property type="entry name" value="FF"/>
    <property type="match status" value="6"/>
</dbReference>
<feature type="compositionally biased region" description="Basic and acidic residues" evidence="3">
    <location>
        <begin position="813"/>
        <end position="827"/>
    </location>
</feature>
<dbReference type="Gene3D" id="1.10.10.440">
    <property type="entry name" value="FF domain"/>
    <property type="match status" value="6"/>
</dbReference>
<evidence type="ECO:0000256" key="2">
    <source>
        <dbReference type="SAM" id="Coils"/>
    </source>
</evidence>
<sequence length="1269" mass="144756">MRPAVPPLMSQPGHPINTVRGPVPRPVPGGGQAGGPGSLMGQPPGGFQAPPFDPRAVMPNIRNILIPGMQGPQGIPPAVKLQPPMIDSNGDVWLENKTPEGKIYYYNARTRESSWEKPQNLMPPPGSQPPPKNQGEGQQNAPQAASREGEIPQQQEHGGQGNPDKQPQGQQVPQQPGQHHQLPQKPGQLQPPQQPGQHQPPQQPGQQPPQQPGQHQPQQPGQQPPQQPGQHQPPPQQPGQHQPPQQPGQQPPQQPGQHQPPQQPGQHQPPQQPGQHQPPQQPGQHQPPGQQFQPQVPLGQPFQAPQQPKSNQQQQTQSTLPQQHPGQLQQPGQQFQQMQPQTGPQHQTLQQTPPHLQPEQQPGQQSQQHQHQPLPKFAGQQQQVQPQPGQQQGQPMQQPQHGQQQQPGQHLQPVQHQQPAQLQQPGQHQQPVEQLQQPGQHQQPVQHQPIQQQPIQQPQLKQYPAIPHQQQNIQQQGNQQHPGRQDQQNGQQKPPNQHGGQHFSGSQKTVQQLPSLLNQQLRPLLSQMQRPGLLQGLPFRPNINTMPPSQNTRPPNMLPHNMNLPPPGMLPGLPRMPIPGMPPPGLLPMGMPPQREWSEHRTADGKVYYYNSRTMQSVWERPKEMDQPPPPLTGMPPQVLPGMFPGQRGPAAGSLPGQGGGDKDAQQIQEVEASKRGENEGGENKSEVNETGKPIASQLVPGTSWCVVWTGTGKAFFFNPTTRLSIWEKPEELQDNEKVDEIVEKGPPNKQKENKVRKSVSEDDDDDEPERKKMRSDSDTEEGPMAVDPEPTEPETSVKLMKEETKSQQQQEVPRHQKGAHDTRNMLPLEERMKQFREMMLERGVSAFSTWEKELPKIVFDPRFLLLVPRERKQCFEKFVRTRAEEERQERKNKLKEKKENFKELLKIAKVSHKTTFSDFAAKYGKHDVFKAIEKMKDREALFTEYVAETKKKEKDSSKTKHDKLQSDFLDLLSEQKLDAKSKWHKVKAKIDDDPRYKAIESIATKEEYFREYVALLEKKGNSEKEKEREKQERIEASIREREREVRASQAELAKAREKEKEVHLRDKAFQHFIALLTDMVRKPDATWKETKRALRKDHRWSMADALPKDEKEKIFNDHIAKLHGRKREQFRRLLDETSELTLTSSWKSIKKIIKEDPRFSKFSSSDRKREAEFNVYLQDKLASAKVDFRQLLKETHLITYKSKEQIRESRKHLKDINQVLKNDRRYLVLNCLEEEQERLLLNYIDELYRHGPPPPPTATLPSNWNKSH</sequence>
<dbReference type="InterPro" id="IPR057565">
    <property type="entry name" value="WW_TCRG1_3rd"/>
</dbReference>
<feature type="domain" description="FF" evidence="5">
    <location>
        <begin position="894"/>
        <end position="949"/>
    </location>
</feature>
<dbReference type="FunFam" id="2.20.70.10:FF:000049">
    <property type="entry name" value="Transcription elongation regulator 1-like"/>
    <property type="match status" value="1"/>
</dbReference>
<keyword evidence="2" id="KW-0175">Coiled coil</keyword>
<feature type="domain" description="WW" evidence="4">
    <location>
        <begin position="591"/>
        <end position="624"/>
    </location>
</feature>
<keyword evidence="6" id="KW-1185">Reference proteome</keyword>
<dbReference type="Proteomes" id="UP000515163">
    <property type="component" value="Unplaced"/>
</dbReference>
<dbReference type="SMART" id="SM00456">
    <property type="entry name" value="WW"/>
    <property type="match status" value="3"/>
</dbReference>
<feature type="compositionally biased region" description="Low complexity" evidence="3">
    <location>
        <begin position="212"/>
        <end position="221"/>
    </location>
</feature>
<feature type="compositionally biased region" description="Basic and acidic residues" evidence="3">
    <location>
        <begin position="769"/>
        <end position="778"/>
    </location>
</feature>
<feature type="compositionally biased region" description="Low complexity" evidence="3">
    <location>
        <begin position="255"/>
        <end position="501"/>
    </location>
</feature>
<dbReference type="InParanoid" id="A0A6P8J5J5"/>
<dbReference type="CDD" id="cd00201">
    <property type="entry name" value="WW"/>
    <property type="match status" value="3"/>
</dbReference>
<feature type="region of interest" description="Disordered" evidence="3">
    <location>
        <begin position="1"/>
        <end position="54"/>
    </location>
</feature>
<organism evidence="6 7">
    <name type="scientific">Actinia tenebrosa</name>
    <name type="common">Australian red waratah sea anemone</name>
    <dbReference type="NCBI Taxonomy" id="6105"/>
    <lineage>
        <taxon>Eukaryota</taxon>
        <taxon>Metazoa</taxon>
        <taxon>Cnidaria</taxon>
        <taxon>Anthozoa</taxon>
        <taxon>Hexacorallia</taxon>
        <taxon>Actiniaria</taxon>
        <taxon>Actiniidae</taxon>
        <taxon>Actinia</taxon>
    </lineage>
</organism>
<dbReference type="PROSITE" id="PS51676">
    <property type="entry name" value="FF"/>
    <property type="match status" value="3"/>
</dbReference>
<feature type="compositionally biased region" description="Basic and acidic residues" evidence="3">
    <location>
        <begin position="729"/>
        <end position="744"/>
    </location>
</feature>
<feature type="compositionally biased region" description="Pro residues" evidence="3">
    <location>
        <begin position="201"/>
        <end position="211"/>
    </location>
</feature>
<dbReference type="InterPro" id="IPR045148">
    <property type="entry name" value="TCRG1-like"/>
</dbReference>
<evidence type="ECO:0000313" key="6">
    <source>
        <dbReference type="Proteomes" id="UP000515163"/>
    </source>
</evidence>
<feature type="compositionally biased region" description="Pro residues" evidence="3">
    <location>
        <begin position="244"/>
        <end position="254"/>
    </location>
</feature>
<feature type="region of interest" description="Disordered" evidence="3">
    <location>
        <begin position="620"/>
        <end position="701"/>
    </location>
</feature>
<feature type="domain" description="WW" evidence="4">
    <location>
        <begin position="705"/>
        <end position="732"/>
    </location>
</feature>
<dbReference type="Pfam" id="PF00397">
    <property type="entry name" value="WW"/>
    <property type="match status" value="2"/>
</dbReference>
<feature type="compositionally biased region" description="Low complexity" evidence="3">
    <location>
        <begin position="41"/>
        <end position="50"/>
    </location>
</feature>
<dbReference type="InterPro" id="IPR036020">
    <property type="entry name" value="WW_dom_sf"/>
</dbReference>
<accession>A0A6P8J5J5</accession>